<proteinExistence type="inferred from homology"/>
<evidence type="ECO:0000313" key="12">
    <source>
        <dbReference type="Proteomes" id="UP000502996"/>
    </source>
</evidence>
<dbReference type="PANTHER" id="PTHR40088">
    <property type="entry name" value="PECTATE LYASE (EUROFUNG)"/>
    <property type="match status" value="1"/>
</dbReference>
<gene>
    <name evidence="11" type="ORF">G5V58_16085</name>
</gene>
<sequence length="437" mass="44308">MGVRLLGRLCALALVPLAVVVVPPPAHALLTTYYVSSTGSDSAAGTQQAPFRTIAQATATAPVGATIVVGSGQYAPFAVTKAGQSVRPATGASVVVRGAAGVRDVVLLDAPGATLTGVTVTGCVPNANPPGSLDDEGSSAVRIDDGATGVTVRGVTITDSRGTNDHGLPFGCYGILAHGADASTITGNDISGTGTGVYLNGGGRLTSITGNRIHDNDVLIRNTPGGDDDYGANGITFAGVDAFPGALASGNTITGNSGPSADYEYDGGAFEIYDSSHVRIIVNTLADNENVLETGTSPDGSNPLGDCVGNTFSGNTATGRAPGSRLERSIGLILRCATGMVVAGNTFTDLDWFVYDIFTDDQFSSDVLGLAITGNTVDQAQKVYHLGLEPLATVSRIDANRYHVTGAVFASYDDGSTSPTLAAWQSRSGQDLLGTAS</sequence>
<dbReference type="EMBL" id="CP049257">
    <property type="protein sequence ID" value="QIG44091.1"/>
    <property type="molecule type" value="Genomic_DNA"/>
</dbReference>
<reference evidence="11 12" key="1">
    <citation type="submission" date="2020-02" db="EMBL/GenBank/DDBJ databases">
        <title>Full genome sequence of Nocardioides sp. R-3366.</title>
        <authorList>
            <person name="Im W.-T."/>
        </authorList>
    </citation>
    <scope>NUCLEOTIDE SEQUENCE [LARGE SCALE GENOMIC DNA]</scope>
    <source>
        <strain evidence="11 12">R-3366</strain>
    </source>
</reference>
<comment type="subcellular location">
    <subcellularLocation>
        <location evidence="2">Secreted</location>
    </subcellularLocation>
</comment>
<feature type="signal peptide" evidence="9">
    <location>
        <begin position="1"/>
        <end position="28"/>
    </location>
</feature>
<dbReference type="AlphaFoldDB" id="A0A6G6WFH3"/>
<keyword evidence="6" id="KW-0106">Calcium</keyword>
<keyword evidence="12" id="KW-1185">Reference proteome</keyword>
<dbReference type="SMART" id="SM00710">
    <property type="entry name" value="PbH1"/>
    <property type="match status" value="6"/>
</dbReference>
<evidence type="ECO:0000256" key="8">
    <source>
        <dbReference type="ARBA" id="ARBA00038263"/>
    </source>
</evidence>
<dbReference type="InterPro" id="IPR052052">
    <property type="entry name" value="Polysaccharide_Lyase_9"/>
</dbReference>
<evidence type="ECO:0000256" key="5">
    <source>
        <dbReference type="ARBA" id="ARBA00022729"/>
    </source>
</evidence>
<dbReference type="InterPro" id="IPR006626">
    <property type="entry name" value="PbH1"/>
</dbReference>
<evidence type="ECO:0000256" key="6">
    <source>
        <dbReference type="ARBA" id="ARBA00022837"/>
    </source>
</evidence>
<comment type="similarity">
    <text evidence="8">Belongs to the polysaccharide lyase 9 family.</text>
</comment>
<evidence type="ECO:0000256" key="9">
    <source>
        <dbReference type="SAM" id="SignalP"/>
    </source>
</evidence>
<feature type="chain" id="PRO_5026076830" evidence="9">
    <location>
        <begin position="29"/>
        <end position="437"/>
    </location>
</feature>
<evidence type="ECO:0000256" key="3">
    <source>
        <dbReference type="ARBA" id="ARBA00022525"/>
    </source>
</evidence>
<name>A0A6G6WFH3_9ACTN</name>
<dbReference type="RefSeq" id="WP_165234861.1">
    <property type="nucleotide sequence ID" value="NZ_CP049257.1"/>
</dbReference>
<accession>A0A6G6WFH3</accession>
<dbReference type="KEGG" id="nano:G5V58_16085"/>
<evidence type="ECO:0000256" key="2">
    <source>
        <dbReference type="ARBA" id="ARBA00004613"/>
    </source>
</evidence>
<organism evidence="11 12">
    <name type="scientific">Nocardioides anomalus</name>
    <dbReference type="NCBI Taxonomy" id="2712223"/>
    <lineage>
        <taxon>Bacteria</taxon>
        <taxon>Bacillati</taxon>
        <taxon>Actinomycetota</taxon>
        <taxon>Actinomycetes</taxon>
        <taxon>Propionibacteriales</taxon>
        <taxon>Nocardioidaceae</taxon>
        <taxon>Nocardioides</taxon>
    </lineage>
</organism>
<evidence type="ECO:0000256" key="4">
    <source>
        <dbReference type="ARBA" id="ARBA00022723"/>
    </source>
</evidence>
<evidence type="ECO:0000313" key="11">
    <source>
        <dbReference type="EMBL" id="QIG44091.1"/>
    </source>
</evidence>
<dbReference type="Proteomes" id="UP000502996">
    <property type="component" value="Chromosome"/>
</dbReference>
<dbReference type="GO" id="GO:0016837">
    <property type="term" value="F:carbon-oxygen lyase activity, acting on polysaccharides"/>
    <property type="evidence" value="ECO:0007669"/>
    <property type="project" value="TreeGrafter"/>
</dbReference>
<dbReference type="SUPFAM" id="SSF51126">
    <property type="entry name" value="Pectin lyase-like"/>
    <property type="match status" value="1"/>
</dbReference>
<keyword evidence="3" id="KW-0964">Secreted</keyword>
<dbReference type="InterPro" id="IPR011050">
    <property type="entry name" value="Pectin_lyase_fold/virulence"/>
</dbReference>
<dbReference type="InterPro" id="IPR039448">
    <property type="entry name" value="Beta_helix"/>
</dbReference>
<evidence type="ECO:0000256" key="7">
    <source>
        <dbReference type="ARBA" id="ARBA00023239"/>
    </source>
</evidence>
<evidence type="ECO:0000256" key="1">
    <source>
        <dbReference type="ARBA" id="ARBA00001913"/>
    </source>
</evidence>
<keyword evidence="4" id="KW-0479">Metal-binding</keyword>
<dbReference type="Pfam" id="PF13229">
    <property type="entry name" value="Beta_helix"/>
    <property type="match status" value="1"/>
</dbReference>
<dbReference type="InterPro" id="IPR012334">
    <property type="entry name" value="Pectin_lyas_fold"/>
</dbReference>
<comment type="cofactor">
    <cofactor evidence="1">
        <name>Ca(2+)</name>
        <dbReference type="ChEBI" id="CHEBI:29108"/>
    </cofactor>
</comment>
<dbReference type="Gene3D" id="2.160.20.10">
    <property type="entry name" value="Single-stranded right-handed beta-helix, Pectin lyase-like"/>
    <property type="match status" value="1"/>
</dbReference>
<dbReference type="GO" id="GO:0046872">
    <property type="term" value="F:metal ion binding"/>
    <property type="evidence" value="ECO:0007669"/>
    <property type="project" value="UniProtKB-KW"/>
</dbReference>
<evidence type="ECO:0000259" key="10">
    <source>
        <dbReference type="Pfam" id="PF13229"/>
    </source>
</evidence>
<dbReference type="GO" id="GO:0005576">
    <property type="term" value="C:extracellular region"/>
    <property type="evidence" value="ECO:0007669"/>
    <property type="project" value="UniProtKB-SubCell"/>
</dbReference>
<keyword evidence="7" id="KW-0456">Lyase</keyword>
<protein>
    <submittedName>
        <fullName evidence="11">DUF1565 domain-containing protein</fullName>
    </submittedName>
</protein>
<keyword evidence="5 9" id="KW-0732">Signal</keyword>
<dbReference type="PANTHER" id="PTHR40088:SF1">
    <property type="entry name" value="PECTATE LYASE PEL9"/>
    <property type="match status" value="1"/>
</dbReference>
<feature type="domain" description="Right handed beta helix" evidence="10">
    <location>
        <begin position="141"/>
        <end position="319"/>
    </location>
</feature>